<dbReference type="EMBL" id="JAVIJP010000055">
    <property type="protein sequence ID" value="KAL3622956.1"/>
    <property type="molecule type" value="Genomic_DNA"/>
</dbReference>
<dbReference type="Pfam" id="PF07983">
    <property type="entry name" value="X8"/>
    <property type="match status" value="1"/>
</dbReference>
<evidence type="ECO:0000313" key="11">
    <source>
        <dbReference type="EMBL" id="KAL3622956.1"/>
    </source>
</evidence>
<dbReference type="Gene3D" id="1.20.58.1040">
    <property type="match status" value="1"/>
</dbReference>
<dbReference type="InterPro" id="IPR044788">
    <property type="entry name" value="X8_dom_prot"/>
</dbReference>
<dbReference type="PANTHER" id="PTHR31044">
    <property type="entry name" value="BETA-1,3 GLUCANASE"/>
    <property type="match status" value="1"/>
</dbReference>
<dbReference type="FunFam" id="1.20.58.1040:FF:000001">
    <property type="entry name" value="Glucan endo-1,3-beta-glucosidase 4"/>
    <property type="match status" value="1"/>
</dbReference>
<comment type="subcellular location">
    <subcellularLocation>
        <location evidence="1">Cell membrane</location>
        <topology evidence="1">Lipid-anchor</topology>
        <topology evidence="1">GPI-anchor</topology>
    </subcellularLocation>
</comment>
<dbReference type="AlphaFoldDB" id="A0ABD3BZN9"/>
<evidence type="ECO:0000256" key="7">
    <source>
        <dbReference type="ARBA" id="ARBA00023180"/>
    </source>
</evidence>
<evidence type="ECO:0000256" key="6">
    <source>
        <dbReference type="ARBA" id="ARBA00023157"/>
    </source>
</evidence>
<dbReference type="Proteomes" id="UP001632038">
    <property type="component" value="Unassembled WGS sequence"/>
</dbReference>
<evidence type="ECO:0000256" key="2">
    <source>
        <dbReference type="ARBA" id="ARBA00022475"/>
    </source>
</evidence>
<dbReference type="InterPro" id="IPR012946">
    <property type="entry name" value="X8"/>
</dbReference>
<evidence type="ECO:0000256" key="5">
    <source>
        <dbReference type="ARBA" id="ARBA00023136"/>
    </source>
</evidence>
<protein>
    <recommendedName>
        <fullName evidence="10">X8 domain-containing protein</fullName>
    </recommendedName>
</protein>
<gene>
    <name evidence="11" type="ORF">CASFOL_033256</name>
</gene>
<evidence type="ECO:0000313" key="12">
    <source>
        <dbReference type="Proteomes" id="UP001632038"/>
    </source>
</evidence>
<evidence type="ECO:0000256" key="3">
    <source>
        <dbReference type="ARBA" id="ARBA00022622"/>
    </source>
</evidence>
<keyword evidence="4 9" id="KW-0732">Signal</keyword>
<keyword evidence="6" id="KW-1015">Disulfide bond</keyword>
<comment type="caution">
    <text evidence="11">The sequence shown here is derived from an EMBL/GenBank/DDBJ whole genome shotgun (WGS) entry which is preliminary data.</text>
</comment>
<keyword evidence="8" id="KW-0449">Lipoprotein</keyword>
<dbReference type="GO" id="GO:0005886">
    <property type="term" value="C:plasma membrane"/>
    <property type="evidence" value="ECO:0007669"/>
    <property type="project" value="UniProtKB-SubCell"/>
</dbReference>
<evidence type="ECO:0000259" key="10">
    <source>
        <dbReference type="SMART" id="SM00768"/>
    </source>
</evidence>
<keyword evidence="3" id="KW-0336">GPI-anchor</keyword>
<dbReference type="SMART" id="SM00768">
    <property type="entry name" value="X8"/>
    <property type="match status" value="1"/>
</dbReference>
<reference evidence="12" key="1">
    <citation type="journal article" date="2024" name="IScience">
        <title>Strigolactones Initiate the Formation of Haustorium-like Structures in Castilleja.</title>
        <authorList>
            <person name="Buerger M."/>
            <person name="Peterson D."/>
            <person name="Chory J."/>
        </authorList>
    </citation>
    <scope>NUCLEOTIDE SEQUENCE [LARGE SCALE GENOMIC DNA]</scope>
</reference>
<feature type="chain" id="PRO_5044747381" description="X8 domain-containing protein" evidence="9">
    <location>
        <begin position="21"/>
        <end position="160"/>
    </location>
</feature>
<name>A0ABD3BZN9_9LAMI</name>
<evidence type="ECO:0000256" key="1">
    <source>
        <dbReference type="ARBA" id="ARBA00004609"/>
    </source>
</evidence>
<accession>A0ABD3BZN9</accession>
<dbReference type="GO" id="GO:0098552">
    <property type="term" value="C:side of membrane"/>
    <property type="evidence" value="ECO:0007669"/>
    <property type="project" value="UniProtKB-KW"/>
</dbReference>
<sequence length="160" mass="16799">MGAGILIGPLPLLLFSLISASQGNQLWCVAKNNAEDAQLQTALDWACGLGRVDCGPIQKGGLCYDGSDLQRTASYAFNDYYLRNGPSDDNCNFADTAALTSIDPSHDKCKFVSSNLNYGNGNYSGAATAGADGSDLSSTSWVAIHWDLGLIAISATLLIL</sequence>
<proteinExistence type="predicted"/>
<organism evidence="11 12">
    <name type="scientific">Castilleja foliolosa</name>
    <dbReference type="NCBI Taxonomy" id="1961234"/>
    <lineage>
        <taxon>Eukaryota</taxon>
        <taxon>Viridiplantae</taxon>
        <taxon>Streptophyta</taxon>
        <taxon>Embryophyta</taxon>
        <taxon>Tracheophyta</taxon>
        <taxon>Spermatophyta</taxon>
        <taxon>Magnoliopsida</taxon>
        <taxon>eudicotyledons</taxon>
        <taxon>Gunneridae</taxon>
        <taxon>Pentapetalae</taxon>
        <taxon>asterids</taxon>
        <taxon>lamiids</taxon>
        <taxon>Lamiales</taxon>
        <taxon>Orobanchaceae</taxon>
        <taxon>Pedicularideae</taxon>
        <taxon>Castillejinae</taxon>
        <taxon>Castilleja</taxon>
    </lineage>
</organism>
<evidence type="ECO:0000256" key="8">
    <source>
        <dbReference type="ARBA" id="ARBA00023288"/>
    </source>
</evidence>
<evidence type="ECO:0000256" key="4">
    <source>
        <dbReference type="ARBA" id="ARBA00022729"/>
    </source>
</evidence>
<keyword evidence="5" id="KW-0472">Membrane</keyword>
<keyword evidence="12" id="KW-1185">Reference proteome</keyword>
<evidence type="ECO:0000256" key="9">
    <source>
        <dbReference type="SAM" id="SignalP"/>
    </source>
</evidence>
<dbReference type="PANTHER" id="PTHR31044:SF33">
    <property type="entry name" value="PLASMODESMATA CALLOSE-BINDING PROTEIN 5"/>
    <property type="match status" value="1"/>
</dbReference>
<dbReference type="GO" id="GO:0009506">
    <property type="term" value="C:plasmodesma"/>
    <property type="evidence" value="ECO:0007669"/>
    <property type="project" value="UniProtKB-ARBA"/>
</dbReference>
<keyword evidence="7" id="KW-0325">Glycoprotein</keyword>
<feature type="signal peptide" evidence="9">
    <location>
        <begin position="1"/>
        <end position="20"/>
    </location>
</feature>
<feature type="domain" description="X8" evidence="10">
    <location>
        <begin position="26"/>
        <end position="111"/>
    </location>
</feature>
<keyword evidence="2" id="KW-1003">Cell membrane</keyword>